<evidence type="ECO:0000256" key="6">
    <source>
        <dbReference type="ARBA" id="ARBA00022634"/>
    </source>
</evidence>
<proteinExistence type="inferred from homology"/>
<dbReference type="PRINTS" id="PR01183">
    <property type="entry name" value="RIBORDTASEM1"/>
</dbReference>
<dbReference type="Gene3D" id="3.20.70.20">
    <property type="match status" value="1"/>
</dbReference>
<dbReference type="Pfam" id="PF12637">
    <property type="entry name" value="TSCPD"/>
    <property type="match status" value="1"/>
</dbReference>
<dbReference type="PANTHER" id="PTHR43371:SF1">
    <property type="entry name" value="RIBONUCLEOSIDE-DIPHOSPHATE REDUCTASE"/>
    <property type="match status" value="1"/>
</dbReference>
<dbReference type="InterPro" id="IPR013678">
    <property type="entry name" value="RNR_2_N"/>
</dbReference>
<dbReference type="InterPro" id="IPR013344">
    <property type="entry name" value="RNR_NrdJ/NrdZ"/>
</dbReference>
<protein>
    <recommendedName>
        <fullName evidence="4 13">Vitamin B12-dependent ribonucleotide reductase</fullName>
        <ecNumber evidence="3 13">1.17.4.1</ecNumber>
    </recommendedName>
</protein>
<feature type="domain" description="Ribonucleotide reductase class II vitamin B12-dependent N-terminal" evidence="16">
    <location>
        <begin position="54"/>
        <end position="145"/>
    </location>
</feature>
<keyword evidence="8 13" id="KW-0560">Oxidoreductase</keyword>
<feature type="domain" description="Ribonucleotide reductase large subunit C-terminal" evidence="15">
    <location>
        <begin position="166"/>
        <end position="704"/>
    </location>
</feature>
<accession>A0A3A8P1Z6</accession>
<dbReference type="InterPro" id="IPR050862">
    <property type="entry name" value="RdRp_reductase_class-2"/>
</dbReference>
<dbReference type="Pfam" id="PF02867">
    <property type="entry name" value="Ribonuc_red_lgC"/>
    <property type="match status" value="1"/>
</dbReference>
<dbReference type="Pfam" id="PF08471">
    <property type="entry name" value="Ribonuc_red_2_N"/>
    <property type="match status" value="1"/>
</dbReference>
<evidence type="ECO:0000313" key="19">
    <source>
        <dbReference type="Proteomes" id="UP000272888"/>
    </source>
</evidence>
<keyword evidence="7 13" id="KW-0547">Nucleotide-binding</keyword>
<dbReference type="EMBL" id="RAWB01000417">
    <property type="protein sequence ID" value="RKH50606.1"/>
    <property type="molecule type" value="Genomic_DNA"/>
</dbReference>
<name>A0A3A8P1Z6_9BACT</name>
<evidence type="ECO:0000256" key="1">
    <source>
        <dbReference type="ARBA" id="ARBA00001922"/>
    </source>
</evidence>
<evidence type="ECO:0000259" key="15">
    <source>
        <dbReference type="Pfam" id="PF02867"/>
    </source>
</evidence>
<evidence type="ECO:0000256" key="2">
    <source>
        <dbReference type="ARBA" id="ARBA00007405"/>
    </source>
</evidence>
<dbReference type="SUPFAM" id="SSF51998">
    <property type="entry name" value="PFL-like glycyl radical enzymes"/>
    <property type="match status" value="1"/>
</dbReference>
<evidence type="ECO:0000256" key="12">
    <source>
        <dbReference type="ARBA" id="ARBA00047754"/>
    </source>
</evidence>
<gene>
    <name evidence="18" type="ORF">D7V93_30305</name>
</gene>
<dbReference type="InterPro" id="IPR000788">
    <property type="entry name" value="RNR_lg_C"/>
</dbReference>
<dbReference type="GO" id="GO:0004748">
    <property type="term" value="F:ribonucleoside-diphosphate reductase activity, thioredoxin disulfide as acceptor"/>
    <property type="evidence" value="ECO:0007669"/>
    <property type="project" value="UniProtKB-EC"/>
</dbReference>
<comment type="function">
    <text evidence="11 13">Catalyzes the reduction of ribonucleotides to deoxyribonucleotides. May function to provide a pool of deoxyribonucleotide precursors for DNA repair during oxygen limitation and/or for immediate growth after restoration of oxygen.</text>
</comment>
<sequence>MEKELSGKPVVGGKERRGGKAKGKVATATTGLTVERFFTTPGVDPADELAWEYRSASIKGEDGKVVFDQKDIEVPKSWSMLATNVVASKYFRGTPGTPERETSVRKLVARVVDTLTRWGTEGNYFASAVDREAFHAELTHLLLRQKAAFNSPVWFNVGVEEHPQCSACFINSVDDNMESILGLARTEGMLFKYGSGTGTNLSTVRGSKELLAGGGTASGPVSFMRGFDAFAGVIKSGGKTRRAAKMVILNAEHPDILEFIRCKSNEEKKAWALIEAGYDPSFNGEAYGSVYFQNSNNSVRVTDDFMKAVVNDGPWQTRAVRDGQVMETYKARELFREIAEAAHLCGDPGLQYDTTVNAWHTCSGTARINASNPCSEYMFLDDSACNLASLNLMHFRTLEGGFDVAAFKHAVSVVLLAQEIIVGFSRYPTERITKNSHDYRPLGLGYANLGALLMATGLPYDSPAGRNYAAAITSLMCGEAYATSARIAQKQGAFASYGNNAEPMLGVIRKHRKAAYQLQTEGVSAELLQAQKEAWDDALARGTEHGYRNSQVTVLAPTGTIGFMMDCDTTGIEPDIALIKYKKLVGGGMLKIVNQTVPLALEKLGYPQTQAQDIIAYLDKHDTIEGAPHLKPEHLPVFDCAFKPSKGQRSIHWMGHIEMMAAAQPFLSGAISKTVNMPTDSTVEDIEKAYLEAWKSGLKAVAVYRDGCKRTQPLNTSQDKPKETRHVAAEPVAPLVTPEPKAHRRRLPDERQSITHKFSIGGHEGYLTVGMYEDGSPGELFVVMAKEGSVVSGLMDSFATSVSLALQYGVPMQVLADKFCHTRYEPSGFTGNPAIPIAKSITDYIFRWLSLKFLPTAPCGDEAEVTPVEEARPEPVKQAAVAAPPATLQLSAMGSRSTYLNQADAPPCHTCGAITVRSGACYKCANCGTTSGCS</sequence>
<dbReference type="Proteomes" id="UP000272888">
    <property type="component" value="Unassembled WGS sequence"/>
</dbReference>
<keyword evidence="19" id="KW-1185">Reference proteome</keyword>
<dbReference type="GO" id="GO:0031419">
    <property type="term" value="F:cobalamin binding"/>
    <property type="evidence" value="ECO:0007669"/>
    <property type="project" value="UniProtKB-KW"/>
</dbReference>
<reference evidence="19" key="1">
    <citation type="submission" date="2018-09" db="EMBL/GenBank/DDBJ databases">
        <authorList>
            <person name="Livingstone P.G."/>
            <person name="Whitworth D.E."/>
        </authorList>
    </citation>
    <scope>NUCLEOTIDE SEQUENCE [LARGE SCALE GENOMIC DNA]</scope>
    <source>
        <strain evidence="19">CA051B</strain>
    </source>
</reference>
<comment type="catalytic activity">
    <reaction evidence="12 13">
        <text>a 2'-deoxyribonucleoside 5'-diphosphate + [thioredoxin]-disulfide + H2O = a ribonucleoside 5'-diphosphate + [thioredoxin]-dithiol</text>
        <dbReference type="Rhea" id="RHEA:23252"/>
        <dbReference type="Rhea" id="RHEA-COMP:10698"/>
        <dbReference type="Rhea" id="RHEA-COMP:10700"/>
        <dbReference type="ChEBI" id="CHEBI:15377"/>
        <dbReference type="ChEBI" id="CHEBI:29950"/>
        <dbReference type="ChEBI" id="CHEBI:50058"/>
        <dbReference type="ChEBI" id="CHEBI:57930"/>
        <dbReference type="ChEBI" id="CHEBI:73316"/>
        <dbReference type="EC" id="1.17.4.1"/>
    </reaction>
</comment>
<dbReference type="EC" id="1.17.4.1" evidence="3 13"/>
<evidence type="ECO:0000256" key="5">
    <source>
        <dbReference type="ARBA" id="ARBA00022628"/>
    </source>
</evidence>
<keyword evidence="5 13" id="KW-0846">Cobalamin</keyword>
<evidence type="ECO:0000256" key="4">
    <source>
        <dbReference type="ARBA" id="ARBA00014409"/>
    </source>
</evidence>
<evidence type="ECO:0000256" key="8">
    <source>
        <dbReference type="ARBA" id="ARBA00023002"/>
    </source>
</evidence>
<evidence type="ECO:0000259" key="16">
    <source>
        <dbReference type="Pfam" id="PF08471"/>
    </source>
</evidence>
<comment type="similarity">
    <text evidence="2 13">Belongs to the ribonucleoside diphosphate reductase class-2 family.</text>
</comment>
<evidence type="ECO:0000256" key="10">
    <source>
        <dbReference type="ARBA" id="ARBA00023285"/>
    </source>
</evidence>
<evidence type="ECO:0000259" key="17">
    <source>
        <dbReference type="Pfam" id="PF12637"/>
    </source>
</evidence>
<dbReference type="RefSeq" id="WP_120646697.1">
    <property type="nucleotide sequence ID" value="NZ_RAWB01000417.1"/>
</dbReference>
<comment type="cofactor">
    <cofactor evidence="1 13">
        <name>adenosylcob(III)alamin</name>
        <dbReference type="ChEBI" id="CHEBI:18408"/>
    </cofactor>
</comment>
<dbReference type="InterPro" id="IPR024434">
    <property type="entry name" value="TSCPD_dom"/>
</dbReference>
<dbReference type="AlphaFoldDB" id="A0A3A8P1Z6"/>
<evidence type="ECO:0000256" key="13">
    <source>
        <dbReference type="RuleBase" id="RU364064"/>
    </source>
</evidence>
<dbReference type="PANTHER" id="PTHR43371">
    <property type="entry name" value="VITAMIN B12-DEPENDENT RIBONUCLEOTIDE REDUCTASE"/>
    <property type="match status" value="1"/>
</dbReference>
<organism evidence="18 19">
    <name type="scientific">Corallococcus llansteffanensis</name>
    <dbReference type="NCBI Taxonomy" id="2316731"/>
    <lineage>
        <taxon>Bacteria</taxon>
        <taxon>Pseudomonadati</taxon>
        <taxon>Myxococcota</taxon>
        <taxon>Myxococcia</taxon>
        <taxon>Myxococcales</taxon>
        <taxon>Cystobacterineae</taxon>
        <taxon>Myxococcaceae</taxon>
        <taxon>Corallococcus</taxon>
    </lineage>
</organism>
<dbReference type="GO" id="GO:0050897">
    <property type="term" value="F:cobalt ion binding"/>
    <property type="evidence" value="ECO:0007669"/>
    <property type="project" value="InterPro"/>
</dbReference>
<evidence type="ECO:0000256" key="14">
    <source>
        <dbReference type="SAM" id="MobiDB-lite"/>
    </source>
</evidence>
<evidence type="ECO:0000256" key="3">
    <source>
        <dbReference type="ARBA" id="ARBA00012274"/>
    </source>
</evidence>
<dbReference type="NCBIfam" id="NF005122">
    <property type="entry name" value="PRK06556.1"/>
    <property type="match status" value="1"/>
</dbReference>
<feature type="domain" description="TSCPD" evidence="17">
    <location>
        <begin position="747"/>
        <end position="850"/>
    </location>
</feature>
<feature type="region of interest" description="Disordered" evidence="14">
    <location>
        <begin position="1"/>
        <end position="24"/>
    </location>
</feature>
<keyword evidence="9" id="KW-1015">Disulfide bond</keyword>
<evidence type="ECO:0000256" key="7">
    <source>
        <dbReference type="ARBA" id="ARBA00022741"/>
    </source>
</evidence>
<dbReference type="NCBIfam" id="TIGR02504">
    <property type="entry name" value="NrdJ_Z"/>
    <property type="match status" value="1"/>
</dbReference>
<evidence type="ECO:0000256" key="9">
    <source>
        <dbReference type="ARBA" id="ARBA00023157"/>
    </source>
</evidence>
<dbReference type="GO" id="GO:0000166">
    <property type="term" value="F:nucleotide binding"/>
    <property type="evidence" value="ECO:0007669"/>
    <property type="project" value="UniProtKB-KW"/>
</dbReference>
<comment type="caution">
    <text evidence="18">The sequence shown here is derived from an EMBL/GenBank/DDBJ whole genome shotgun (WGS) entry which is preliminary data.</text>
</comment>
<keyword evidence="6 13" id="KW-0237">DNA synthesis</keyword>
<dbReference type="CDD" id="cd02888">
    <property type="entry name" value="RNR_II_dimer"/>
    <property type="match status" value="1"/>
</dbReference>
<evidence type="ECO:0000313" key="18">
    <source>
        <dbReference type="EMBL" id="RKH50606.1"/>
    </source>
</evidence>
<dbReference type="GO" id="GO:0071897">
    <property type="term" value="P:DNA biosynthetic process"/>
    <property type="evidence" value="ECO:0007669"/>
    <property type="project" value="UniProtKB-KW"/>
</dbReference>
<keyword evidence="10 13" id="KW-0170">Cobalt</keyword>
<evidence type="ECO:0000256" key="11">
    <source>
        <dbReference type="ARBA" id="ARBA00025437"/>
    </source>
</evidence>